<dbReference type="PROSITE" id="PS51257">
    <property type="entry name" value="PROKAR_LIPOPROTEIN"/>
    <property type="match status" value="1"/>
</dbReference>
<dbReference type="Proteomes" id="UP000553776">
    <property type="component" value="Unassembled WGS sequence"/>
</dbReference>
<sequence>MTAKQGKLAWGGAALLALSLALTACGGSNGSNSSPAASGSSSSSDNGSKPVELTMAFMNFGTLTDIKSVQDEINKITSAKINATVKLMPIDISAWAQQTNLLLAGNEKLDLLVTSSFYNYSSQVAKNQLLPLDDLLAQYGTGIKDTMNEKIYNGTKIDGKIYGIPSVRDTAADYGMIMRKDIVDKHGIDLSALKTFEDLGTVFQTIKDKEPGLIPLVQNTQSQTVASIMYNKDIDMLGDGLGAMMINKNDLKVVNMFDTQEYKDAVALARKWYEAGYVMQDAATTQETGNSLVKAGKAFGYLSNMKPGFEQQDSKVDGHEMVAVRFTKPVTQSTSANGFMMSIPRNSKYPDRAMQLLNLLYTDKDIVNLLDNGIEGKHYVVNADGTIKVPDGATDVGYVFNQWEIGNNALARVWEGTPPDIWDQIKKFNDSAIFSKALGFTFDASPVKTEVAAATNVLNQYKLGLESGSLDPALISEFNAKLKAAGLDKIIAEKQKQLDAWAAANAQ</sequence>
<feature type="domain" description="DUF3502" evidence="2">
    <location>
        <begin position="437"/>
        <end position="503"/>
    </location>
</feature>
<accession>A0A841TYY5</accession>
<evidence type="ECO:0000259" key="2">
    <source>
        <dbReference type="Pfam" id="PF12010"/>
    </source>
</evidence>
<evidence type="ECO:0000256" key="1">
    <source>
        <dbReference type="SAM" id="SignalP"/>
    </source>
</evidence>
<dbReference type="Gene3D" id="3.40.190.10">
    <property type="entry name" value="Periplasmic binding protein-like II"/>
    <property type="match status" value="1"/>
</dbReference>
<dbReference type="RefSeq" id="WP_185137460.1">
    <property type="nucleotide sequence ID" value="NZ_JACJVR010000073.1"/>
</dbReference>
<feature type="signal peptide" evidence="1">
    <location>
        <begin position="1"/>
        <end position="24"/>
    </location>
</feature>
<feature type="chain" id="PRO_5038394058" evidence="1">
    <location>
        <begin position="25"/>
        <end position="507"/>
    </location>
</feature>
<keyword evidence="4" id="KW-1185">Reference proteome</keyword>
<evidence type="ECO:0000313" key="4">
    <source>
        <dbReference type="Proteomes" id="UP000553776"/>
    </source>
</evidence>
<name>A0A841TYY5_9BACL</name>
<proteinExistence type="predicted"/>
<gene>
    <name evidence="3" type="ORF">H7B90_19015</name>
</gene>
<dbReference type="EMBL" id="JACJVR010000073">
    <property type="protein sequence ID" value="MBB6693486.1"/>
    <property type="molecule type" value="Genomic_DNA"/>
</dbReference>
<dbReference type="Pfam" id="PF12010">
    <property type="entry name" value="DUF3502"/>
    <property type="match status" value="1"/>
</dbReference>
<organism evidence="3 4">
    <name type="scientific">Cohnella xylanilytica</name>
    <dbReference type="NCBI Taxonomy" id="557555"/>
    <lineage>
        <taxon>Bacteria</taxon>
        <taxon>Bacillati</taxon>
        <taxon>Bacillota</taxon>
        <taxon>Bacilli</taxon>
        <taxon>Bacillales</taxon>
        <taxon>Paenibacillaceae</taxon>
        <taxon>Cohnella</taxon>
    </lineage>
</organism>
<dbReference type="SUPFAM" id="SSF53850">
    <property type="entry name" value="Periplasmic binding protein-like II"/>
    <property type="match status" value="1"/>
</dbReference>
<comment type="caution">
    <text evidence="3">The sequence shown here is derived from an EMBL/GenBank/DDBJ whole genome shotgun (WGS) entry which is preliminary data.</text>
</comment>
<dbReference type="InterPro" id="IPR050490">
    <property type="entry name" value="Bact_solute-bd_prot1"/>
</dbReference>
<dbReference type="PANTHER" id="PTHR43649:SF17">
    <property type="entry name" value="ABC TRANSPORTER SOLUTE BINDING PROTEIN-SUGAR TRANSPORT"/>
    <property type="match status" value="1"/>
</dbReference>
<protein>
    <submittedName>
        <fullName evidence="3">ABC transporter substrate-binding protein</fullName>
    </submittedName>
</protein>
<dbReference type="InterPro" id="IPR022627">
    <property type="entry name" value="DUF3502"/>
</dbReference>
<dbReference type="AlphaFoldDB" id="A0A841TYY5"/>
<evidence type="ECO:0000313" key="3">
    <source>
        <dbReference type="EMBL" id="MBB6693486.1"/>
    </source>
</evidence>
<reference evidence="3 4" key="1">
    <citation type="submission" date="2020-08" db="EMBL/GenBank/DDBJ databases">
        <title>Cohnella phylogeny.</title>
        <authorList>
            <person name="Dunlap C."/>
        </authorList>
    </citation>
    <scope>NUCLEOTIDE SEQUENCE [LARGE SCALE GENOMIC DNA]</scope>
    <source>
        <strain evidence="3 4">DSM 25239</strain>
    </source>
</reference>
<keyword evidence="1" id="KW-0732">Signal</keyword>
<dbReference type="PANTHER" id="PTHR43649">
    <property type="entry name" value="ARABINOSE-BINDING PROTEIN-RELATED"/>
    <property type="match status" value="1"/>
</dbReference>